<name>A0A0M3SJG5_9MOLU</name>
<feature type="domain" description="DJ-1/PfpI" evidence="4">
    <location>
        <begin position="69"/>
        <end position="218"/>
    </location>
</feature>
<sequence length="225" mass="25402">MKVLIVLTNISTYGNTNKKTGLWLGEATEFIRELHPNFKIDFASPNGGKVPIDPRSIKMADKKSLEILKSENDFSNSISQSLSIKDVIKKKYDLIYFTGGHGVMWDFYNNPVIEELIRFNYENGAYISSVCHGIAALFNVKTSNGEFLIHKKKITGFTKTEEILSGKRRKVPFLNEQAAKNNGADFIKKRFFKSHVVVDGHIVTGQNPYSVIELAQTINKLLIKD</sequence>
<reference evidence="5 6" key="1">
    <citation type="journal article" date="2015" name="Genome Announc.">
        <title>Complete Genome Sequence of Spiroplasma cantharicola CC-1T (DSM 21588), a Bacterium Isolated from Soldier Beetle (Cantharis carolinus).</title>
        <authorList>
            <person name="Lo W.S."/>
            <person name="Liu P.Y."/>
            <person name="Kuo C.H."/>
        </authorList>
    </citation>
    <scope>NUCLEOTIDE SEQUENCE [LARGE SCALE GENOMIC DNA]</scope>
    <source>
        <strain evidence="5 6">CC-1</strain>
    </source>
</reference>
<keyword evidence="6" id="KW-1185">Reference proteome</keyword>
<evidence type="ECO:0000313" key="6">
    <source>
        <dbReference type="Proteomes" id="UP000063919"/>
    </source>
</evidence>
<protein>
    <recommendedName>
        <fullName evidence="4">DJ-1/PfpI domain-containing protein</fullName>
    </recommendedName>
</protein>
<dbReference type="PANTHER" id="PTHR48094:SF11">
    <property type="entry name" value="GLUTATHIONE-INDEPENDENT GLYOXALASE HSP31-RELATED"/>
    <property type="match status" value="1"/>
</dbReference>
<dbReference type="GO" id="GO:0019243">
    <property type="term" value="P:methylglyoxal catabolic process to D-lactate via S-lactoyl-glutathione"/>
    <property type="evidence" value="ECO:0007669"/>
    <property type="project" value="TreeGrafter"/>
</dbReference>
<dbReference type="Proteomes" id="UP000063919">
    <property type="component" value="Chromosome"/>
</dbReference>
<evidence type="ECO:0000256" key="2">
    <source>
        <dbReference type="ARBA" id="ARBA00023239"/>
    </source>
</evidence>
<dbReference type="RefSeq" id="WP_053946445.1">
    <property type="nucleotide sequence ID" value="NZ_CP012622.1"/>
</dbReference>
<dbReference type="InterPro" id="IPR029062">
    <property type="entry name" value="Class_I_gatase-like"/>
</dbReference>
<dbReference type="AlphaFoldDB" id="A0A0M3SJG5"/>
<dbReference type="OrthoDB" id="9792284at2"/>
<accession>A0A0M3SJG5</accession>
<dbReference type="GO" id="GO:0005737">
    <property type="term" value="C:cytoplasm"/>
    <property type="evidence" value="ECO:0007669"/>
    <property type="project" value="TreeGrafter"/>
</dbReference>
<dbReference type="EMBL" id="CP012622">
    <property type="protein sequence ID" value="ALD66694.1"/>
    <property type="molecule type" value="Genomic_DNA"/>
</dbReference>
<keyword evidence="1" id="KW-0346">Stress response</keyword>
<evidence type="ECO:0000313" key="5">
    <source>
        <dbReference type="EMBL" id="ALD66694.1"/>
    </source>
</evidence>
<dbReference type="InterPro" id="IPR002818">
    <property type="entry name" value="DJ-1/PfpI"/>
</dbReference>
<proteinExistence type="inferred from homology"/>
<organism evidence="5 6">
    <name type="scientific">Spiroplasma cantharicola</name>
    <dbReference type="NCBI Taxonomy" id="362837"/>
    <lineage>
        <taxon>Bacteria</taxon>
        <taxon>Bacillati</taxon>
        <taxon>Mycoplasmatota</taxon>
        <taxon>Mollicutes</taxon>
        <taxon>Entomoplasmatales</taxon>
        <taxon>Spiroplasmataceae</taxon>
        <taxon>Spiroplasma</taxon>
    </lineage>
</organism>
<dbReference type="GO" id="GO:0019172">
    <property type="term" value="F:glyoxalase III activity"/>
    <property type="evidence" value="ECO:0007669"/>
    <property type="project" value="TreeGrafter"/>
</dbReference>
<dbReference type="KEGG" id="scj:SCANT_v1c07880"/>
<dbReference type="InterPro" id="IPR050325">
    <property type="entry name" value="Prot/Nucl_acid_deglycase"/>
</dbReference>
<evidence type="ECO:0000256" key="1">
    <source>
        <dbReference type="ARBA" id="ARBA00023016"/>
    </source>
</evidence>
<dbReference type="PATRIC" id="fig|362837.3.peg.804"/>
<gene>
    <name evidence="5" type="ORF">SCANT_v1c07880</name>
</gene>
<dbReference type="STRING" id="362837.SCANT_v1c07880"/>
<dbReference type="SUPFAM" id="SSF52317">
    <property type="entry name" value="Class I glutamine amidotransferase-like"/>
    <property type="match status" value="1"/>
</dbReference>
<keyword evidence="2" id="KW-0456">Lyase</keyword>
<dbReference type="Pfam" id="PF01965">
    <property type="entry name" value="DJ-1_PfpI"/>
    <property type="match status" value="1"/>
</dbReference>
<dbReference type="PANTHER" id="PTHR48094">
    <property type="entry name" value="PROTEIN/NUCLEIC ACID DEGLYCASE DJ-1-RELATED"/>
    <property type="match status" value="1"/>
</dbReference>
<comment type="similarity">
    <text evidence="3">Belongs to the peptidase C56 family. HSP31-like subfamily.</text>
</comment>
<evidence type="ECO:0000259" key="4">
    <source>
        <dbReference type="Pfam" id="PF01965"/>
    </source>
</evidence>
<dbReference type="Gene3D" id="3.40.50.880">
    <property type="match status" value="1"/>
</dbReference>
<dbReference type="CDD" id="cd03141">
    <property type="entry name" value="GATase1_Hsp31_like"/>
    <property type="match status" value="1"/>
</dbReference>
<evidence type="ECO:0000256" key="3">
    <source>
        <dbReference type="ARBA" id="ARBA00038493"/>
    </source>
</evidence>